<dbReference type="PROSITE" id="PS00018">
    <property type="entry name" value="EF_HAND_1"/>
    <property type="match status" value="1"/>
</dbReference>
<dbReference type="SUPFAM" id="SSF56935">
    <property type="entry name" value="Porins"/>
    <property type="match status" value="1"/>
</dbReference>
<feature type="domain" description="TonB-dependent receptor plug" evidence="1">
    <location>
        <begin position="68"/>
        <end position="173"/>
    </location>
</feature>
<dbReference type="InterPro" id="IPR018247">
    <property type="entry name" value="EF_Hand_1_Ca_BS"/>
</dbReference>
<protein>
    <submittedName>
        <fullName evidence="2">TonB-dependent receptor</fullName>
    </submittedName>
</protein>
<organism evidence="2 3">
    <name type="scientific">Mucilaginibacter boryungensis</name>
    <dbReference type="NCBI Taxonomy" id="768480"/>
    <lineage>
        <taxon>Bacteria</taxon>
        <taxon>Pseudomonadati</taxon>
        <taxon>Bacteroidota</taxon>
        <taxon>Sphingobacteriia</taxon>
        <taxon>Sphingobacteriales</taxon>
        <taxon>Sphingobacteriaceae</taxon>
        <taxon>Mucilaginibacter</taxon>
    </lineage>
</organism>
<dbReference type="EMBL" id="JADFFM010000001">
    <property type="protein sequence ID" value="MBE9665486.1"/>
    <property type="molecule type" value="Genomic_DNA"/>
</dbReference>
<dbReference type="NCBIfam" id="TIGR04057">
    <property type="entry name" value="SusC_RagA_signa"/>
    <property type="match status" value="1"/>
</dbReference>
<evidence type="ECO:0000313" key="3">
    <source>
        <dbReference type="Proteomes" id="UP000632774"/>
    </source>
</evidence>
<dbReference type="Gene3D" id="2.170.130.10">
    <property type="entry name" value="TonB-dependent receptor, plug domain"/>
    <property type="match status" value="1"/>
</dbReference>
<comment type="caution">
    <text evidence="2">The sequence shown here is derived from an EMBL/GenBank/DDBJ whole genome shotgun (WGS) entry which is preliminary data.</text>
</comment>
<dbReference type="InterPro" id="IPR023996">
    <property type="entry name" value="TonB-dep_OMP_SusC/RagA"/>
</dbReference>
<name>A0ABR9XE32_9SPHI</name>
<sequence>MMRKFTKPNSLLRGHSQSVKWIVVSGLALLLGNHSEAQQKKLPVKDTITAAGLLMKPVPLLYGAQQKKYITGAVSAISGADVSNTPGTNRLNSLSGRLTGLSVTQLSGLPSSEDNFYQVRGFHSFVGSGRPMVLINNRLDDINEIEPHDIESITVLKDAAATALYGLNGANGIILITTKRGQTGKIKISYNAESSFQQPTRLPKFLDSYNYALLYNEAQLNDNPTATPKYNAAALQAYQNGSDPFLYPNVNWIDQTLKNSSLQIRNNINISGGGDQVKYYFSASYLYDNGIFKVDKSINTYNTNSNLGVFNVRGNVDINASKYLVISADLRSKRETRNAPGPLAFSSPTYDQTIFTAIYSTPANAYPVKNADGSLGGNATYTNNPYGTLNYAGYTNYLSTSLTGSMGFAYDLGTLTKGLKVKVDFGFTNYDELQVSRGKTFAVYTPLTATTYTKINADGIVSASSGGYTARQRIYDHFAMLNYDREFGDHSINAMAMYELQQLDNASVNTLAQNFQGPKGRLSYRFKNRYLVDFVAAYQGSEQYPPNHRYGFFPAVSAGWIISDEPFLKGSAIDLFKIRGSYGKTGNQVNGLYFDYLSSYTQAASLGGSFGTTPAPSTGGYQNQIANPLVTWESDLKTNIGLDLAFLHNRLSASVDVFKERTTNIMVTNSISAMYGARINTPSGIFEDRGLEVQAAWTDHVGSLEYTIGGNLSVAKNKIVFQNEAARNYPWMYQTGNPYGSRMGYVFDRYFTEADIASGNYPNQSSLGTQKAGDLKYKDLNGDNVIDANDIAVIGAAKYPEVNFGANLGLKYHAFDLNMFFQGTSHGTTYNSGPTVYEFVNSGKGNVVEHHLDRWTPGSGQSAAYPRLTLTNTNNFVTSSFWLKDNSFVRLKYVEAGYTLPVNLLKKIGVSSTRVFVNGYNVLLWDKVKEKDPEANDSGLTYPLQRSFSIGLNLKF</sequence>
<accession>A0ABR9XE32</accession>
<reference evidence="2 3" key="1">
    <citation type="submission" date="2020-10" db="EMBL/GenBank/DDBJ databases">
        <title>Mucilaginibacter mali sp. nov., isolated from rhizosphere soil of apple orchard.</title>
        <authorList>
            <person name="Lee J.-S."/>
            <person name="Kim H.S."/>
            <person name="Kim J.-S."/>
        </authorList>
    </citation>
    <scope>NUCLEOTIDE SEQUENCE [LARGE SCALE GENOMIC DNA]</scope>
    <source>
        <strain evidence="2 3">KCTC 23157</strain>
    </source>
</reference>
<dbReference type="InterPro" id="IPR012910">
    <property type="entry name" value="Plug_dom"/>
</dbReference>
<dbReference type="InterPro" id="IPR023997">
    <property type="entry name" value="TonB-dep_OMP_SusC/RagA_CS"/>
</dbReference>
<dbReference type="Pfam" id="PF07715">
    <property type="entry name" value="Plug"/>
    <property type="match status" value="1"/>
</dbReference>
<proteinExistence type="predicted"/>
<keyword evidence="2" id="KW-0675">Receptor</keyword>
<gene>
    <name evidence="2" type="ORF">IRJ18_03875</name>
</gene>
<dbReference type="InterPro" id="IPR037066">
    <property type="entry name" value="Plug_dom_sf"/>
</dbReference>
<dbReference type="RefSeq" id="WP_194104891.1">
    <property type="nucleotide sequence ID" value="NZ_JADFFM010000001.1"/>
</dbReference>
<dbReference type="Proteomes" id="UP000632774">
    <property type="component" value="Unassembled WGS sequence"/>
</dbReference>
<evidence type="ECO:0000259" key="1">
    <source>
        <dbReference type="Pfam" id="PF07715"/>
    </source>
</evidence>
<keyword evidence="3" id="KW-1185">Reference proteome</keyword>
<dbReference type="NCBIfam" id="TIGR04056">
    <property type="entry name" value="OMP_RagA_SusC"/>
    <property type="match status" value="1"/>
</dbReference>
<evidence type="ECO:0000313" key="2">
    <source>
        <dbReference type="EMBL" id="MBE9665486.1"/>
    </source>
</evidence>